<evidence type="ECO:0000313" key="2">
    <source>
        <dbReference type="Proteomes" id="UP001159915"/>
    </source>
</evidence>
<name>A0AA42MVB4_ACIJO</name>
<evidence type="ECO:0000313" key="1">
    <source>
        <dbReference type="EMBL" id="MDH0970500.1"/>
    </source>
</evidence>
<sequence>MGDLIFILIIFALGFWIGRKTAPKQEQTPQKPPRRFLGYSERQRLKVMYETDADRIRELNALSKNESSFLRLLKQEFSTYEVVIKQKRFFIVDIDKHPIAIFEFRDGHKQLRNSDVEDGLPLFLYKGLISTTAIREDKKRIAEMNAIPRN</sequence>
<dbReference type="AlphaFoldDB" id="A0AA42MVB4"/>
<comment type="caution">
    <text evidence="1">The sequence shown here is derived from an EMBL/GenBank/DDBJ whole genome shotgun (WGS) entry which is preliminary data.</text>
</comment>
<proteinExistence type="predicted"/>
<dbReference type="Proteomes" id="UP001159915">
    <property type="component" value="Unassembled WGS sequence"/>
</dbReference>
<accession>A0AA42MVB4</accession>
<gene>
    <name evidence="1" type="ORF">N5C10_15080</name>
</gene>
<reference evidence="1" key="1">
    <citation type="submission" date="2022-09" db="EMBL/GenBank/DDBJ databases">
        <title>Intensive care unit water sources are persistently colonized with multi-drug resistant bacteria and are the site of extensive horizontal gene transfer of antibiotic resistance genes.</title>
        <authorList>
            <person name="Diorio-Toth L."/>
        </authorList>
    </citation>
    <scope>NUCLEOTIDE SEQUENCE</scope>
    <source>
        <strain evidence="1">GD03920</strain>
    </source>
</reference>
<dbReference type="RefSeq" id="WP_279670850.1">
    <property type="nucleotide sequence ID" value="NZ_JAOCBE010000001.1"/>
</dbReference>
<organism evidence="1 2">
    <name type="scientific">Acinetobacter johnsonii</name>
    <dbReference type="NCBI Taxonomy" id="40214"/>
    <lineage>
        <taxon>Bacteria</taxon>
        <taxon>Pseudomonadati</taxon>
        <taxon>Pseudomonadota</taxon>
        <taxon>Gammaproteobacteria</taxon>
        <taxon>Moraxellales</taxon>
        <taxon>Moraxellaceae</taxon>
        <taxon>Acinetobacter</taxon>
    </lineage>
</organism>
<dbReference type="EMBL" id="JAOCBE010000001">
    <property type="protein sequence ID" value="MDH0970500.1"/>
    <property type="molecule type" value="Genomic_DNA"/>
</dbReference>
<protein>
    <submittedName>
        <fullName evidence="1">Uncharacterized protein</fullName>
    </submittedName>
</protein>